<feature type="transmembrane region" description="Helical" evidence="1">
    <location>
        <begin position="37"/>
        <end position="53"/>
    </location>
</feature>
<reference evidence="2 3" key="1">
    <citation type="submission" date="2019-07" db="EMBL/GenBank/DDBJ databases">
        <title>Complete Genome Sequence of Leptotrichia goodfellowii Strain JCM 16774.</title>
        <authorList>
            <person name="Watanabe S."/>
            <person name="Cui L."/>
        </authorList>
    </citation>
    <scope>NUCLEOTIDE SEQUENCE [LARGE SCALE GENOMIC DNA]</scope>
    <source>
        <strain evidence="2 3">JCM16774</strain>
    </source>
</reference>
<dbReference type="EMBL" id="AP019822">
    <property type="protein sequence ID" value="BBM36002.1"/>
    <property type="molecule type" value="Genomic_DNA"/>
</dbReference>
<evidence type="ECO:0000313" key="3">
    <source>
        <dbReference type="Proteomes" id="UP000321606"/>
    </source>
</evidence>
<feature type="transmembrane region" description="Helical" evidence="1">
    <location>
        <begin position="7"/>
        <end position="25"/>
    </location>
</feature>
<dbReference type="RefSeq" id="WP_026737416.1">
    <property type="nucleotide sequence ID" value="NZ_AP019822.1"/>
</dbReference>
<proteinExistence type="predicted"/>
<keyword evidence="1" id="KW-0472">Membrane</keyword>
<evidence type="ECO:0000313" key="2">
    <source>
        <dbReference type="EMBL" id="BBM36002.1"/>
    </source>
</evidence>
<accession>A0A510J9M0</accession>
<protein>
    <submittedName>
        <fullName evidence="2">Uncharacterized protein</fullName>
    </submittedName>
</protein>
<gene>
    <name evidence="2" type="ORF">JCM16774_0934</name>
</gene>
<evidence type="ECO:0000256" key="1">
    <source>
        <dbReference type="SAM" id="Phobius"/>
    </source>
</evidence>
<dbReference type="STRING" id="714315.GCA_000516535_00926"/>
<keyword evidence="1" id="KW-0812">Transmembrane</keyword>
<dbReference type="KEGG" id="lgo:JCM16774_0934"/>
<name>A0A510J9M0_9FUSO</name>
<feature type="transmembrane region" description="Helical" evidence="1">
    <location>
        <begin position="128"/>
        <end position="150"/>
    </location>
</feature>
<dbReference type="Proteomes" id="UP000321606">
    <property type="component" value="Chromosome"/>
</dbReference>
<keyword evidence="1" id="KW-1133">Transmembrane helix</keyword>
<dbReference type="AlphaFoldDB" id="A0A510J9M0"/>
<sequence length="163" mass="19398">MNKYLKSIISMIICQMIIYVNILLNEIIFPSDTGKNFYEWGLLLTYIFLYLIMKIIAGKKYEVVYYYYGILVYQITGDLFVSIYKIIDRDTHVPWIFGILILLLLVEIEYKPTRKILVKMKPTEWELILMIATGQFLRIFLIIFTFYGMLLQRFSMGGVEILR</sequence>
<feature type="transmembrane region" description="Helical" evidence="1">
    <location>
        <begin position="92"/>
        <end position="108"/>
    </location>
</feature>
<feature type="transmembrane region" description="Helical" evidence="1">
    <location>
        <begin position="65"/>
        <end position="86"/>
    </location>
</feature>
<organism evidence="2 3">
    <name type="scientific">Pseudoleptotrichia goodfellowii</name>
    <dbReference type="NCBI Taxonomy" id="157692"/>
    <lineage>
        <taxon>Bacteria</taxon>
        <taxon>Fusobacteriati</taxon>
        <taxon>Fusobacteriota</taxon>
        <taxon>Fusobacteriia</taxon>
        <taxon>Fusobacteriales</taxon>
        <taxon>Leptotrichiaceae</taxon>
        <taxon>Pseudoleptotrichia</taxon>
    </lineage>
</organism>